<protein>
    <submittedName>
        <fullName evidence="3">Uncharacterized protein</fullName>
    </submittedName>
</protein>
<gene>
    <name evidence="3" type="ORF">HG15A2_40060</name>
</gene>
<dbReference type="Pfam" id="PF19911">
    <property type="entry name" value="DUF6384"/>
    <property type="match status" value="1"/>
</dbReference>
<evidence type="ECO:0000313" key="4">
    <source>
        <dbReference type="Proteomes" id="UP000319852"/>
    </source>
</evidence>
<reference evidence="3 4" key="1">
    <citation type="submission" date="2019-02" db="EMBL/GenBank/DDBJ databases">
        <title>Deep-cultivation of Planctomycetes and their phenomic and genomic characterization uncovers novel biology.</title>
        <authorList>
            <person name="Wiegand S."/>
            <person name="Jogler M."/>
            <person name="Boedeker C."/>
            <person name="Pinto D."/>
            <person name="Vollmers J."/>
            <person name="Rivas-Marin E."/>
            <person name="Kohn T."/>
            <person name="Peeters S.H."/>
            <person name="Heuer A."/>
            <person name="Rast P."/>
            <person name="Oberbeckmann S."/>
            <person name="Bunk B."/>
            <person name="Jeske O."/>
            <person name="Meyerdierks A."/>
            <person name="Storesund J.E."/>
            <person name="Kallscheuer N."/>
            <person name="Luecker S."/>
            <person name="Lage O.M."/>
            <person name="Pohl T."/>
            <person name="Merkel B.J."/>
            <person name="Hornburger P."/>
            <person name="Mueller R.-W."/>
            <person name="Bruemmer F."/>
            <person name="Labrenz M."/>
            <person name="Spormann A.M."/>
            <person name="Op den Camp H."/>
            <person name="Overmann J."/>
            <person name="Amann R."/>
            <person name="Jetten M.S.M."/>
            <person name="Mascher T."/>
            <person name="Medema M.H."/>
            <person name="Devos D.P."/>
            <person name="Kaster A.-K."/>
            <person name="Ovreas L."/>
            <person name="Rohde M."/>
            <person name="Galperin M.Y."/>
            <person name="Jogler C."/>
        </authorList>
    </citation>
    <scope>NUCLEOTIDE SEQUENCE [LARGE SCALE GENOMIC DNA]</scope>
    <source>
        <strain evidence="3 4">HG15A2</strain>
    </source>
</reference>
<evidence type="ECO:0000256" key="2">
    <source>
        <dbReference type="SAM" id="Phobius"/>
    </source>
</evidence>
<keyword evidence="2" id="KW-0812">Transmembrane</keyword>
<evidence type="ECO:0000256" key="1">
    <source>
        <dbReference type="SAM" id="Coils"/>
    </source>
</evidence>
<evidence type="ECO:0000313" key="3">
    <source>
        <dbReference type="EMBL" id="QDT00667.1"/>
    </source>
</evidence>
<dbReference type="EMBL" id="CP036263">
    <property type="protein sequence ID" value="QDT00667.1"/>
    <property type="molecule type" value="Genomic_DNA"/>
</dbReference>
<keyword evidence="4" id="KW-1185">Reference proteome</keyword>
<sequence>MAQQQQQAPPPAIDSAEVESAREVMREQGQDFTLVEMTRIMDVASTLRREQALVEQQLNIDQVKAKLRERLLAAAEVSGDSISAEQVDVAVEHYYDRLHTYQDPPFGLGTALAHVYVRRGTIMKWAIAIGAVVAIFWGLLAGGFFPGERRDAKLANQAYERLEETNEAIRQVTNNSSIEKEAAATLATAKALREEGDYQALEGLIAKQQLLAQTLMQQYELTIPSVPGQESAFPMDYTDANSQTVRSGYYVVVEAKAADGTPVRVQVRDRQTGKMTTTSKWAEQVPAAVYNRLKEDKQADGLLDDRLFGVKQRGERDLEVRMQGDSGVLDRGGQLTEW</sequence>
<accession>A0A517N0L0</accession>
<feature type="transmembrane region" description="Helical" evidence="2">
    <location>
        <begin position="125"/>
        <end position="145"/>
    </location>
</feature>
<dbReference type="Proteomes" id="UP000319852">
    <property type="component" value="Chromosome"/>
</dbReference>
<organism evidence="3 4">
    <name type="scientific">Adhaeretor mobilis</name>
    <dbReference type="NCBI Taxonomy" id="1930276"/>
    <lineage>
        <taxon>Bacteria</taxon>
        <taxon>Pseudomonadati</taxon>
        <taxon>Planctomycetota</taxon>
        <taxon>Planctomycetia</taxon>
        <taxon>Pirellulales</taxon>
        <taxon>Lacipirellulaceae</taxon>
        <taxon>Adhaeretor</taxon>
    </lineage>
</organism>
<keyword evidence="2" id="KW-1133">Transmembrane helix</keyword>
<proteinExistence type="predicted"/>
<keyword evidence="2" id="KW-0472">Membrane</keyword>
<name>A0A517N0L0_9BACT</name>
<feature type="coiled-coil region" evidence="1">
    <location>
        <begin position="152"/>
        <end position="195"/>
    </location>
</feature>
<dbReference type="AlphaFoldDB" id="A0A517N0L0"/>
<dbReference type="KEGG" id="amob:HG15A2_40060"/>
<keyword evidence="1" id="KW-0175">Coiled coil</keyword>
<dbReference type="InterPro" id="IPR045964">
    <property type="entry name" value="DUF6384"/>
</dbReference>